<reference evidence="3 4" key="1">
    <citation type="submission" date="2021-04" db="EMBL/GenBank/DDBJ databases">
        <authorList>
            <person name="Tang X."/>
            <person name="Zhou X."/>
            <person name="Chen X."/>
            <person name="Cernava T."/>
            <person name="Zhang C."/>
        </authorList>
    </citation>
    <scope>NUCLEOTIDE SEQUENCE [LARGE SCALE GENOMIC DNA]</scope>
    <source>
        <strain evidence="3 4">BH-SS-21</strain>
    </source>
</reference>
<name>A0A940XXF1_9ACTN</name>
<dbReference type="InterPro" id="IPR036761">
    <property type="entry name" value="TTHA0802/YceI-like_sf"/>
</dbReference>
<dbReference type="Gene3D" id="2.40.128.110">
    <property type="entry name" value="Lipid/polyisoprenoid-binding, YceI-like"/>
    <property type="match status" value="1"/>
</dbReference>
<dbReference type="PANTHER" id="PTHR34406">
    <property type="entry name" value="PROTEIN YCEI"/>
    <property type="match status" value="1"/>
</dbReference>
<dbReference type="InterPro" id="IPR007372">
    <property type="entry name" value="Lipid/polyisoprenoid-bd_YceI"/>
</dbReference>
<evidence type="ECO:0000313" key="3">
    <source>
        <dbReference type="EMBL" id="MBQ0849487.1"/>
    </source>
</evidence>
<dbReference type="EMBL" id="JAGPYQ010000001">
    <property type="protein sequence ID" value="MBQ0849487.1"/>
    <property type="molecule type" value="Genomic_DNA"/>
</dbReference>
<comment type="similarity">
    <text evidence="1">Belongs to the UPF0312 family.</text>
</comment>
<gene>
    <name evidence="3" type="ORF">J8N05_14900</name>
</gene>
<dbReference type="SUPFAM" id="SSF101874">
    <property type="entry name" value="YceI-like"/>
    <property type="match status" value="1"/>
</dbReference>
<dbReference type="Pfam" id="PF04264">
    <property type="entry name" value="YceI"/>
    <property type="match status" value="1"/>
</dbReference>
<accession>A0A940XXF1</accession>
<feature type="domain" description="Lipid/polyisoprenoid-binding YceI-like" evidence="2">
    <location>
        <begin position="9"/>
        <end position="167"/>
    </location>
</feature>
<dbReference type="Proteomes" id="UP000677413">
    <property type="component" value="Unassembled WGS sequence"/>
</dbReference>
<organism evidence="3 4">
    <name type="scientific">Streptomyces liliiviolaceus</name>
    <dbReference type="NCBI Taxonomy" id="2823109"/>
    <lineage>
        <taxon>Bacteria</taxon>
        <taxon>Bacillati</taxon>
        <taxon>Actinomycetota</taxon>
        <taxon>Actinomycetes</taxon>
        <taxon>Kitasatosporales</taxon>
        <taxon>Streptomycetaceae</taxon>
        <taxon>Streptomyces</taxon>
    </lineage>
</organism>
<proteinExistence type="inferred from homology"/>
<sequence>MTVAVETGLWQLDAVRSAVAIKHKTMWGLVTVKGAFGGVSGEGEVEAGGSAHGAITVEAGSLDTKNAKRDAHLRGADFFDAERHPTLVFAVRDAVVRPDDSVGIEGELTVRGVSRPQSVTATVTESSGDVVTLAAEFTVDREQFNLGWNQMGMIRGLTTVTATLRFTRRGSASGEGV</sequence>
<dbReference type="PANTHER" id="PTHR34406:SF1">
    <property type="entry name" value="PROTEIN YCEI"/>
    <property type="match status" value="1"/>
</dbReference>
<dbReference type="RefSeq" id="WP_210883175.1">
    <property type="nucleotide sequence ID" value="NZ_JAGPYQ010000001.1"/>
</dbReference>
<dbReference type="SMART" id="SM00867">
    <property type="entry name" value="YceI"/>
    <property type="match status" value="1"/>
</dbReference>
<keyword evidence="4" id="KW-1185">Reference proteome</keyword>
<evidence type="ECO:0000259" key="2">
    <source>
        <dbReference type="SMART" id="SM00867"/>
    </source>
</evidence>
<evidence type="ECO:0000313" key="4">
    <source>
        <dbReference type="Proteomes" id="UP000677413"/>
    </source>
</evidence>
<dbReference type="AlphaFoldDB" id="A0A940XXF1"/>
<evidence type="ECO:0000256" key="1">
    <source>
        <dbReference type="ARBA" id="ARBA00008812"/>
    </source>
</evidence>
<comment type="caution">
    <text evidence="3">The sequence shown here is derived from an EMBL/GenBank/DDBJ whole genome shotgun (WGS) entry which is preliminary data.</text>
</comment>
<protein>
    <submittedName>
        <fullName evidence="3">YceI family protein</fullName>
    </submittedName>
</protein>